<gene>
    <name evidence="3" type="ORF">Tco_0727279</name>
</gene>
<reference evidence="3" key="1">
    <citation type="journal article" date="2022" name="Int. J. Mol. Sci.">
        <title>Draft Genome of Tanacetum Coccineum: Genomic Comparison of Closely Related Tanacetum-Family Plants.</title>
        <authorList>
            <person name="Yamashiro T."/>
            <person name="Shiraishi A."/>
            <person name="Nakayama K."/>
            <person name="Satake H."/>
        </authorList>
    </citation>
    <scope>NUCLEOTIDE SEQUENCE</scope>
</reference>
<keyword evidence="4" id="KW-1185">Reference proteome</keyword>
<feature type="domain" description="DUF4218" evidence="2">
    <location>
        <begin position="565"/>
        <end position="626"/>
    </location>
</feature>
<evidence type="ECO:0000259" key="2">
    <source>
        <dbReference type="Pfam" id="PF13960"/>
    </source>
</evidence>
<protein>
    <submittedName>
        <fullName evidence="3">F-box domain containing protein</fullName>
    </submittedName>
</protein>
<dbReference type="Proteomes" id="UP001151760">
    <property type="component" value="Unassembled WGS sequence"/>
</dbReference>
<dbReference type="InterPro" id="IPR025452">
    <property type="entry name" value="DUF4218"/>
</dbReference>
<feature type="region of interest" description="Disordered" evidence="1">
    <location>
        <begin position="293"/>
        <end position="315"/>
    </location>
</feature>
<proteinExistence type="predicted"/>
<feature type="compositionally biased region" description="Polar residues" evidence="1">
    <location>
        <begin position="301"/>
        <end position="311"/>
    </location>
</feature>
<dbReference type="PANTHER" id="PTHR48258">
    <property type="entry name" value="DUF4218 DOMAIN-CONTAINING PROTEIN-RELATED"/>
    <property type="match status" value="1"/>
</dbReference>
<name>A0ABQ4YI07_9ASTR</name>
<comment type="caution">
    <text evidence="3">The sequence shown here is derived from an EMBL/GenBank/DDBJ whole genome shotgun (WGS) entry which is preliminary data.</text>
</comment>
<dbReference type="InterPro" id="IPR004242">
    <property type="entry name" value="Transposase_21"/>
</dbReference>
<sequence>MSRLKDSNTLRKEVPKKVLHYFPIIPRLQCLYKSSYTAKEMTWHATRNCTKPGFMGTEGVETIDVAIGQKFNMRAMVALRRGGHLRPQWMYPFKRYMKKLKGYVQNKAKPEGSIAVGYVAEEALTFSSHYFLDVTTKFNRPDRNVDPLPASVSSFRCCDLMSSADVARSHGGDGGGDDRPPSHVDAHETPLLVRDFYEEDNQHLQKAYNTNKASFKAKHWNADPTTETYDVEAIRQARPEEITAAEWDKYIQFWNDPKNLARAAQNRLNRQKSVVISRQGSRSLARLRDEMGQASRHQDYHSNSLTTSGGTHTVDGVFPKDAGPPHFGLRLRVYPEDEIKCLLARRVVSFGRTIPGVGRVLPSTGPPGQVEATTSLDMFKRFWSGGARGVVGVVYDEDEWRMIEDDDGEEGRSPATCRWGKVCHRGTNCLTEKRVGPTSSLGIIAGDCIPDEYSPATIPQRHVAGETFPQRHVAGENPEMSLGKTPIVVVFLIWRVAAGSAESSTTTTFVELYTAKDMIWHATRKCTKPGKMQHPVHGGAWKKFDTKYLDFAKEPRNVRLGHNIASATLMEDDMLKSQIKVVDILCELELIYPPALFDIIVYLVIHLPIEALEGGPIHPRWMYPFE</sequence>
<feature type="domain" description="DUF4218" evidence="2">
    <location>
        <begin position="81"/>
        <end position="144"/>
    </location>
</feature>
<evidence type="ECO:0000256" key="1">
    <source>
        <dbReference type="SAM" id="MobiDB-lite"/>
    </source>
</evidence>
<evidence type="ECO:0000313" key="3">
    <source>
        <dbReference type="EMBL" id="GJS77398.1"/>
    </source>
</evidence>
<evidence type="ECO:0000313" key="4">
    <source>
        <dbReference type="Proteomes" id="UP001151760"/>
    </source>
</evidence>
<dbReference type="Pfam" id="PF02992">
    <property type="entry name" value="Transposase_21"/>
    <property type="match status" value="1"/>
</dbReference>
<dbReference type="EMBL" id="BQNB010010444">
    <property type="protein sequence ID" value="GJS77398.1"/>
    <property type="molecule type" value="Genomic_DNA"/>
</dbReference>
<reference evidence="3" key="2">
    <citation type="submission" date="2022-01" db="EMBL/GenBank/DDBJ databases">
        <authorList>
            <person name="Yamashiro T."/>
            <person name="Shiraishi A."/>
            <person name="Satake H."/>
            <person name="Nakayama K."/>
        </authorList>
    </citation>
    <scope>NUCLEOTIDE SEQUENCE</scope>
</reference>
<accession>A0ABQ4YI07</accession>
<dbReference type="Pfam" id="PF13960">
    <property type="entry name" value="DUF4218"/>
    <property type="match status" value="2"/>
</dbReference>
<dbReference type="PANTHER" id="PTHR48258:SF14">
    <property type="entry name" value="OS02G0583300 PROTEIN"/>
    <property type="match status" value="1"/>
</dbReference>
<organism evidence="3 4">
    <name type="scientific">Tanacetum coccineum</name>
    <dbReference type="NCBI Taxonomy" id="301880"/>
    <lineage>
        <taxon>Eukaryota</taxon>
        <taxon>Viridiplantae</taxon>
        <taxon>Streptophyta</taxon>
        <taxon>Embryophyta</taxon>
        <taxon>Tracheophyta</taxon>
        <taxon>Spermatophyta</taxon>
        <taxon>Magnoliopsida</taxon>
        <taxon>eudicotyledons</taxon>
        <taxon>Gunneridae</taxon>
        <taxon>Pentapetalae</taxon>
        <taxon>asterids</taxon>
        <taxon>campanulids</taxon>
        <taxon>Asterales</taxon>
        <taxon>Asteraceae</taxon>
        <taxon>Asteroideae</taxon>
        <taxon>Anthemideae</taxon>
        <taxon>Anthemidinae</taxon>
        <taxon>Tanacetum</taxon>
    </lineage>
</organism>